<proteinExistence type="predicted"/>
<sequence>MKLEENREVWIRRVEEFKASNLSQVAWCRENGINVGGLRYWLRKLNGSGISTKESLSVVEFASVSITEDNSFSPIEIEINNVKLSITNNYDEILLLKLINSLRKI</sequence>
<protein>
    <recommendedName>
        <fullName evidence="3">Transposase</fullName>
    </recommendedName>
</protein>
<evidence type="ECO:0000313" key="1">
    <source>
        <dbReference type="EMBL" id="MSU02996.1"/>
    </source>
</evidence>
<accession>A0A6N7XNA7</accession>
<evidence type="ECO:0008006" key="3">
    <source>
        <dbReference type="Google" id="ProtNLM"/>
    </source>
</evidence>
<dbReference type="RefSeq" id="WP_154442357.1">
    <property type="nucleotide sequence ID" value="NZ_VUNQ01000050.1"/>
</dbReference>
<dbReference type="NCBIfam" id="NF047593">
    <property type="entry name" value="IS66_ISAeme5_TnpA"/>
    <property type="match status" value="1"/>
</dbReference>
<dbReference type="EMBL" id="VUNQ01000050">
    <property type="protein sequence ID" value="MSU02996.1"/>
    <property type="molecule type" value="Genomic_DNA"/>
</dbReference>
<name>A0A6N7XNA7_9FIRM</name>
<comment type="caution">
    <text evidence="1">The sequence shown here is derived from an EMBL/GenBank/DDBJ whole genome shotgun (WGS) entry which is preliminary data.</text>
</comment>
<dbReference type="Proteomes" id="UP000469523">
    <property type="component" value="Unassembled WGS sequence"/>
</dbReference>
<keyword evidence="2" id="KW-1185">Reference proteome</keyword>
<evidence type="ECO:0000313" key="2">
    <source>
        <dbReference type="Proteomes" id="UP000469523"/>
    </source>
</evidence>
<gene>
    <name evidence="1" type="ORF">FYJ83_16150</name>
</gene>
<reference evidence="1 2" key="1">
    <citation type="submission" date="2019-09" db="EMBL/GenBank/DDBJ databases">
        <title>In-depth cultivation of the pig gut microbiome towards novel bacterial diversity and tailored functional studies.</title>
        <authorList>
            <person name="Wylensek D."/>
            <person name="Hitch T.C.A."/>
            <person name="Clavel T."/>
        </authorList>
    </citation>
    <scope>NUCLEOTIDE SEQUENCE [LARGE SCALE GENOMIC DNA]</scope>
    <source>
        <strain evidence="1 2">WCA3-693-APC-4?</strain>
    </source>
</reference>
<dbReference type="AlphaFoldDB" id="A0A6N7XNA7"/>
<organism evidence="1 2">
    <name type="scientific">Tissierella pigra</name>
    <dbReference type="NCBI Taxonomy" id="2607614"/>
    <lineage>
        <taxon>Bacteria</taxon>
        <taxon>Bacillati</taxon>
        <taxon>Bacillota</taxon>
        <taxon>Tissierellia</taxon>
        <taxon>Tissierellales</taxon>
        <taxon>Tissierellaceae</taxon>
        <taxon>Tissierella</taxon>
    </lineage>
</organism>